<dbReference type="Pfam" id="PF17917">
    <property type="entry name" value="RT_RNaseH"/>
    <property type="match status" value="1"/>
</dbReference>
<proteinExistence type="predicted"/>
<evidence type="ECO:0000313" key="8">
    <source>
        <dbReference type="EMBL" id="ESO91478.1"/>
    </source>
</evidence>
<dbReference type="HOGENOM" id="CLU_3112412_0_0_1"/>
<keyword evidence="4" id="KW-0255">Endonuclease</keyword>
<keyword evidence="6" id="KW-0695">RNA-directed DNA polymerase</keyword>
<dbReference type="CTD" id="20230029"/>
<feature type="non-terminal residue" evidence="8">
    <location>
        <position position="1"/>
    </location>
</feature>
<evidence type="ECO:0000256" key="4">
    <source>
        <dbReference type="ARBA" id="ARBA00022759"/>
    </source>
</evidence>
<gene>
    <name evidence="8" type="ORF">LOTGIDRAFT_105775</name>
</gene>
<evidence type="ECO:0000256" key="5">
    <source>
        <dbReference type="ARBA" id="ARBA00022801"/>
    </source>
</evidence>
<keyword evidence="2" id="KW-0548">Nucleotidyltransferase</keyword>
<reference evidence="8 9" key="1">
    <citation type="journal article" date="2013" name="Nature">
        <title>Insights into bilaterian evolution from three spiralian genomes.</title>
        <authorList>
            <person name="Simakov O."/>
            <person name="Marletaz F."/>
            <person name="Cho S.J."/>
            <person name="Edsinger-Gonzales E."/>
            <person name="Havlak P."/>
            <person name="Hellsten U."/>
            <person name="Kuo D.H."/>
            <person name="Larsson T."/>
            <person name="Lv J."/>
            <person name="Arendt D."/>
            <person name="Savage R."/>
            <person name="Osoegawa K."/>
            <person name="de Jong P."/>
            <person name="Grimwood J."/>
            <person name="Chapman J.A."/>
            <person name="Shapiro H."/>
            <person name="Aerts A."/>
            <person name="Otillar R.P."/>
            <person name="Terry A.Y."/>
            <person name="Boore J.L."/>
            <person name="Grigoriev I.V."/>
            <person name="Lindberg D.R."/>
            <person name="Seaver E.C."/>
            <person name="Weisblat D.A."/>
            <person name="Putnam N.H."/>
            <person name="Rokhsar D.S."/>
        </authorList>
    </citation>
    <scope>NUCLEOTIDE SEQUENCE [LARGE SCALE GENOMIC DNA]</scope>
</reference>
<accession>V3ZJM4</accession>
<evidence type="ECO:0000256" key="2">
    <source>
        <dbReference type="ARBA" id="ARBA00022695"/>
    </source>
</evidence>
<evidence type="ECO:0000259" key="7">
    <source>
        <dbReference type="Pfam" id="PF17917"/>
    </source>
</evidence>
<dbReference type="GO" id="GO:0004519">
    <property type="term" value="F:endonuclease activity"/>
    <property type="evidence" value="ECO:0007669"/>
    <property type="project" value="UniProtKB-KW"/>
</dbReference>
<dbReference type="GO" id="GO:0016787">
    <property type="term" value="F:hydrolase activity"/>
    <property type="evidence" value="ECO:0007669"/>
    <property type="project" value="UniProtKB-KW"/>
</dbReference>
<dbReference type="GeneID" id="20230029"/>
<dbReference type="GO" id="GO:0003964">
    <property type="term" value="F:RNA-directed DNA polymerase activity"/>
    <property type="evidence" value="ECO:0007669"/>
    <property type="project" value="UniProtKB-KW"/>
</dbReference>
<dbReference type="RefSeq" id="XP_009058166.1">
    <property type="nucleotide sequence ID" value="XM_009059918.1"/>
</dbReference>
<dbReference type="KEGG" id="lgi:LOTGIDRAFT_105775"/>
<keyword evidence="9" id="KW-1185">Reference proteome</keyword>
<protein>
    <recommendedName>
        <fullName evidence="7">Reverse transcriptase RNase H-like domain-containing protein</fullName>
    </recommendedName>
</protein>
<dbReference type="AlphaFoldDB" id="V3ZJM4"/>
<organism evidence="8 9">
    <name type="scientific">Lottia gigantea</name>
    <name type="common">Giant owl limpet</name>
    <dbReference type="NCBI Taxonomy" id="225164"/>
    <lineage>
        <taxon>Eukaryota</taxon>
        <taxon>Metazoa</taxon>
        <taxon>Spiralia</taxon>
        <taxon>Lophotrochozoa</taxon>
        <taxon>Mollusca</taxon>
        <taxon>Gastropoda</taxon>
        <taxon>Patellogastropoda</taxon>
        <taxon>Lottioidea</taxon>
        <taxon>Lottiidae</taxon>
        <taxon>Lottia</taxon>
    </lineage>
</organism>
<name>V3ZJM4_LOTGI</name>
<dbReference type="EMBL" id="KB202283">
    <property type="protein sequence ID" value="ESO91478.1"/>
    <property type="molecule type" value="Genomic_DNA"/>
</dbReference>
<dbReference type="STRING" id="225164.V3ZJM4"/>
<sequence length="51" mass="6008">PIEVFTDHNPLVFLHKMKNKNQRLMRWSLSLKEFSIVNILDNIIADALSRT</sequence>
<feature type="domain" description="Reverse transcriptase RNase H-like" evidence="7">
    <location>
        <begin position="2"/>
        <end position="34"/>
    </location>
</feature>
<evidence type="ECO:0000256" key="6">
    <source>
        <dbReference type="ARBA" id="ARBA00022918"/>
    </source>
</evidence>
<evidence type="ECO:0000256" key="3">
    <source>
        <dbReference type="ARBA" id="ARBA00022722"/>
    </source>
</evidence>
<dbReference type="OrthoDB" id="10057599at2759"/>
<evidence type="ECO:0000313" key="9">
    <source>
        <dbReference type="Proteomes" id="UP000030746"/>
    </source>
</evidence>
<keyword evidence="5" id="KW-0378">Hydrolase</keyword>
<keyword evidence="1" id="KW-0808">Transferase</keyword>
<keyword evidence="3" id="KW-0540">Nuclease</keyword>
<dbReference type="Proteomes" id="UP000030746">
    <property type="component" value="Unassembled WGS sequence"/>
</dbReference>
<evidence type="ECO:0000256" key="1">
    <source>
        <dbReference type="ARBA" id="ARBA00022679"/>
    </source>
</evidence>
<dbReference type="InterPro" id="IPR041373">
    <property type="entry name" value="RT_RNaseH"/>
</dbReference>